<dbReference type="KEGG" id="smas:HUE87_03525"/>
<evidence type="ECO:0000313" key="2">
    <source>
        <dbReference type="EMBL" id="QOY55321.1"/>
    </source>
</evidence>
<gene>
    <name evidence="2" type="ORF">HUE87_03525</name>
</gene>
<keyword evidence="3" id="KW-1185">Reference proteome</keyword>
<dbReference type="GO" id="GO:0051536">
    <property type="term" value="F:iron-sulfur cluster binding"/>
    <property type="evidence" value="ECO:0007669"/>
    <property type="project" value="InterPro"/>
</dbReference>
<proteinExistence type="predicted"/>
<dbReference type="RefSeq" id="WP_194367363.1">
    <property type="nucleotide sequence ID" value="NZ_CP054493.1"/>
</dbReference>
<evidence type="ECO:0000259" key="1">
    <source>
        <dbReference type="Pfam" id="PF01106"/>
    </source>
</evidence>
<protein>
    <submittedName>
        <fullName evidence="2">NifU family protein</fullName>
    </submittedName>
</protein>
<dbReference type="Gene3D" id="3.30.300.130">
    <property type="entry name" value="Fe-S cluster assembly (FSCA)"/>
    <property type="match status" value="1"/>
</dbReference>
<feature type="domain" description="NIF system FeS cluster assembly NifU C-terminal" evidence="1">
    <location>
        <begin position="20"/>
        <end position="83"/>
    </location>
</feature>
<dbReference type="Pfam" id="PF01106">
    <property type="entry name" value="NifU"/>
    <property type="match status" value="1"/>
</dbReference>
<dbReference type="AlphaFoldDB" id="A0A7S7M1F4"/>
<evidence type="ECO:0000313" key="3">
    <source>
        <dbReference type="Proteomes" id="UP000593836"/>
    </source>
</evidence>
<dbReference type="EMBL" id="CP054493">
    <property type="protein sequence ID" value="QOY55321.1"/>
    <property type="molecule type" value="Genomic_DNA"/>
</dbReference>
<sequence>MEKSEIGFESMSVVQKINAIDVVIDEKIREFLQADNGDLDFIDLKETNGLTDVYISYVGACGSCESSGGTLRSITRILNGQLETDTIRVYVI</sequence>
<dbReference type="GO" id="GO:0016226">
    <property type="term" value="P:iron-sulfur cluster assembly"/>
    <property type="evidence" value="ECO:0007669"/>
    <property type="project" value="InterPro"/>
</dbReference>
<dbReference type="GO" id="GO:0005506">
    <property type="term" value="F:iron ion binding"/>
    <property type="evidence" value="ECO:0007669"/>
    <property type="project" value="InterPro"/>
</dbReference>
<name>A0A7S7M1F4_9BACT</name>
<reference evidence="2 3" key="1">
    <citation type="submission" date="2020-05" db="EMBL/GenBank/DDBJ databases">
        <title>Sulfurimonas marisnigri, sp. nov., and Sulfurimonas baltica, sp. nov., manganese oxide reducing chemolithoautotrophs of the class Epsilonproteobacteria isolated from the pelagic redoxclines of the Black and Baltic Seas and emended description of the genus Sulfurimonas.</title>
        <authorList>
            <person name="Henkel J.V."/>
            <person name="Laudan C."/>
            <person name="Werner J."/>
            <person name="Neu T."/>
            <person name="Plewe S."/>
            <person name="Sproer C."/>
            <person name="Bunk B."/>
            <person name="Schulz-Vogt H.N."/>
        </authorList>
    </citation>
    <scope>NUCLEOTIDE SEQUENCE [LARGE SCALE GENOMIC DNA]</scope>
    <source>
        <strain evidence="2 3">SoZ1</strain>
    </source>
</reference>
<dbReference type="Proteomes" id="UP000593836">
    <property type="component" value="Chromosome"/>
</dbReference>
<dbReference type="InterPro" id="IPR034904">
    <property type="entry name" value="FSCA_dom_sf"/>
</dbReference>
<accession>A0A7S7M1F4</accession>
<dbReference type="SUPFAM" id="SSF117916">
    <property type="entry name" value="Fe-S cluster assembly (FSCA) domain-like"/>
    <property type="match status" value="1"/>
</dbReference>
<dbReference type="InterPro" id="IPR001075">
    <property type="entry name" value="NIF_FeS_clus_asmbl_NifU_C"/>
</dbReference>
<organism evidence="2 3">
    <name type="scientific">Candidatus Sulfurimonas marisnigri</name>
    <dbReference type="NCBI Taxonomy" id="2740405"/>
    <lineage>
        <taxon>Bacteria</taxon>
        <taxon>Pseudomonadati</taxon>
        <taxon>Campylobacterota</taxon>
        <taxon>Epsilonproteobacteria</taxon>
        <taxon>Campylobacterales</taxon>
        <taxon>Sulfurimonadaceae</taxon>
        <taxon>Sulfurimonas</taxon>
    </lineage>
</organism>